<dbReference type="EMBL" id="JAPHNI010000730">
    <property type="protein sequence ID" value="KAJ8108569.1"/>
    <property type="molecule type" value="Genomic_DNA"/>
</dbReference>
<accession>A0ACC2I0P1</accession>
<dbReference type="Proteomes" id="UP001153331">
    <property type="component" value="Unassembled WGS sequence"/>
</dbReference>
<keyword evidence="2" id="KW-1185">Reference proteome</keyword>
<comment type="caution">
    <text evidence="1">The sequence shown here is derived from an EMBL/GenBank/DDBJ whole genome shotgun (WGS) entry which is preliminary data.</text>
</comment>
<proteinExistence type="predicted"/>
<sequence>MGYRPRRGTYEQLIGVLCDAGDARCVGILRDYKTSGDPVSAVERRVRKRFESVGTPAVAGAVDTPAVVDAV</sequence>
<evidence type="ECO:0000313" key="1">
    <source>
        <dbReference type="EMBL" id="KAJ8108569.1"/>
    </source>
</evidence>
<reference evidence="1" key="1">
    <citation type="submission" date="2022-11" db="EMBL/GenBank/DDBJ databases">
        <title>Genome Sequence of Boeremia exigua.</title>
        <authorList>
            <person name="Buettner E."/>
        </authorList>
    </citation>
    <scope>NUCLEOTIDE SEQUENCE</scope>
    <source>
        <strain evidence="1">CU02</strain>
    </source>
</reference>
<protein>
    <submittedName>
        <fullName evidence="1">Uncharacterized protein</fullName>
    </submittedName>
</protein>
<name>A0ACC2I0P1_9PLEO</name>
<organism evidence="1 2">
    <name type="scientific">Boeremia exigua</name>
    <dbReference type="NCBI Taxonomy" id="749465"/>
    <lineage>
        <taxon>Eukaryota</taxon>
        <taxon>Fungi</taxon>
        <taxon>Dikarya</taxon>
        <taxon>Ascomycota</taxon>
        <taxon>Pezizomycotina</taxon>
        <taxon>Dothideomycetes</taxon>
        <taxon>Pleosporomycetidae</taxon>
        <taxon>Pleosporales</taxon>
        <taxon>Pleosporineae</taxon>
        <taxon>Didymellaceae</taxon>
        <taxon>Boeremia</taxon>
    </lineage>
</organism>
<evidence type="ECO:0000313" key="2">
    <source>
        <dbReference type="Proteomes" id="UP001153331"/>
    </source>
</evidence>
<gene>
    <name evidence="1" type="ORF">OPT61_g8086</name>
</gene>